<feature type="transmembrane region" description="Helical" evidence="8">
    <location>
        <begin position="656"/>
        <end position="674"/>
    </location>
</feature>
<keyword evidence="5 8" id="KW-1133">Transmembrane helix</keyword>
<proteinExistence type="inferred from homology"/>
<feature type="non-terminal residue" evidence="11">
    <location>
        <position position="1"/>
    </location>
</feature>
<feature type="transmembrane region" description="Helical" evidence="8">
    <location>
        <begin position="101"/>
        <end position="121"/>
    </location>
</feature>
<feature type="transmembrane region" description="Helical" evidence="8">
    <location>
        <begin position="414"/>
        <end position="432"/>
    </location>
</feature>
<evidence type="ECO:0000259" key="10">
    <source>
        <dbReference type="Pfam" id="PF25179"/>
    </source>
</evidence>
<evidence type="ECO:0000259" key="9">
    <source>
        <dbReference type="Pfam" id="PF06762"/>
    </source>
</evidence>
<feature type="domain" description="Lipase maturation factor 1/2 N-terminal" evidence="9">
    <location>
        <begin position="143"/>
        <end position="319"/>
    </location>
</feature>
<evidence type="ECO:0000256" key="2">
    <source>
        <dbReference type="ARBA" id="ARBA00005512"/>
    </source>
</evidence>
<feature type="transmembrane region" description="Helical" evidence="8">
    <location>
        <begin position="256"/>
        <end position="274"/>
    </location>
</feature>
<feature type="domain" description="Lipase maturation factor 1/2 C-terminal" evidence="10">
    <location>
        <begin position="466"/>
        <end position="605"/>
    </location>
</feature>
<dbReference type="GO" id="GO:0005789">
    <property type="term" value="C:endoplasmic reticulum membrane"/>
    <property type="evidence" value="ECO:0007669"/>
    <property type="project" value="UniProtKB-SubCell"/>
</dbReference>
<dbReference type="InterPro" id="IPR057433">
    <property type="entry name" value="LMF1/2_C"/>
</dbReference>
<keyword evidence="4 8" id="KW-0256">Endoplasmic reticulum</keyword>
<dbReference type="AlphaFoldDB" id="A0A170ZPL8"/>
<dbReference type="PANTHER" id="PTHR14463">
    <property type="entry name" value="LIPASE MATURATION FACTOR"/>
    <property type="match status" value="1"/>
</dbReference>
<organism evidence="11">
    <name type="scientific">Triatoma infestans</name>
    <name type="common">Assassin bug</name>
    <dbReference type="NCBI Taxonomy" id="30076"/>
    <lineage>
        <taxon>Eukaryota</taxon>
        <taxon>Metazoa</taxon>
        <taxon>Ecdysozoa</taxon>
        <taxon>Arthropoda</taxon>
        <taxon>Hexapoda</taxon>
        <taxon>Insecta</taxon>
        <taxon>Pterygota</taxon>
        <taxon>Neoptera</taxon>
        <taxon>Paraneoptera</taxon>
        <taxon>Hemiptera</taxon>
        <taxon>Heteroptera</taxon>
        <taxon>Panheteroptera</taxon>
        <taxon>Cimicomorpha</taxon>
        <taxon>Reduviidae</taxon>
        <taxon>Triatominae</taxon>
        <taxon>Triatoma</taxon>
    </lineage>
</organism>
<keyword evidence="7" id="KW-0325">Glycoprotein</keyword>
<feature type="transmembrane region" description="Helical" evidence="8">
    <location>
        <begin position="224"/>
        <end position="244"/>
    </location>
</feature>
<evidence type="ECO:0000256" key="1">
    <source>
        <dbReference type="ARBA" id="ARBA00004477"/>
    </source>
</evidence>
<keyword evidence="3 8" id="KW-0812">Transmembrane</keyword>
<evidence type="ECO:0000256" key="8">
    <source>
        <dbReference type="RuleBase" id="RU361229"/>
    </source>
</evidence>
<reference evidence="11" key="1">
    <citation type="submission" date="2016-04" db="EMBL/GenBank/DDBJ databases">
        <authorList>
            <person name="Calderon-Fernandez G.M.Sr."/>
        </authorList>
    </citation>
    <scope>NUCLEOTIDE SEQUENCE</scope>
    <source>
        <strain evidence="11">Int1</strain>
        <tissue evidence="11">Integument</tissue>
    </source>
</reference>
<comment type="subcellular location">
    <subcellularLocation>
        <location evidence="1 8">Endoplasmic reticulum membrane</location>
        <topology evidence="1 8">Multi-pass membrane protein</topology>
    </subcellularLocation>
</comment>
<dbReference type="GO" id="GO:0051604">
    <property type="term" value="P:protein maturation"/>
    <property type="evidence" value="ECO:0007669"/>
    <property type="project" value="InterPro"/>
</dbReference>
<evidence type="ECO:0000256" key="7">
    <source>
        <dbReference type="ARBA" id="ARBA00023180"/>
    </source>
</evidence>
<evidence type="ECO:0000256" key="6">
    <source>
        <dbReference type="ARBA" id="ARBA00023136"/>
    </source>
</evidence>
<dbReference type="Pfam" id="PF25179">
    <property type="entry name" value="LMF1_C"/>
    <property type="match status" value="1"/>
</dbReference>
<comment type="function">
    <text evidence="8">Involved in the maturation of specific proteins in the endoplasmic reticulum.</text>
</comment>
<feature type="transmembrane region" description="Helical" evidence="8">
    <location>
        <begin position="286"/>
        <end position="313"/>
    </location>
</feature>
<dbReference type="InterPro" id="IPR057434">
    <property type="entry name" value="LMF1/2_N"/>
</dbReference>
<dbReference type="PANTHER" id="PTHR14463:SF5">
    <property type="entry name" value="LIPASE MATURATION FACTOR 2"/>
    <property type="match status" value="1"/>
</dbReference>
<dbReference type="EMBL" id="GEMB01002014">
    <property type="protein sequence ID" value="JAS01164.1"/>
    <property type="molecule type" value="Transcribed_RNA"/>
</dbReference>
<dbReference type="InterPro" id="IPR009613">
    <property type="entry name" value="LMF"/>
</dbReference>
<evidence type="ECO:0000313" key="11">
    <source>
        <dbReference type="EMBL" id="JAS01164.1"/>
    </source>
</evidence>
<keyword evidence="6 8" id="KW-0472">Membrane</keyword>
<evidence type="ECO:0000256" key="3">
    <source>
        <dbReference type="ARBA" id="ARBA00022692"/>
    </source>
</evidence>
<reference evidence="11" key="2">
    <citation type="journal article" date="2017" name="J. Med. Entomol.">
        <title>Transcriptome Analysis of the Triatoma infestans (Hemiptera: Reduviidae) Integument.</title>
        <authorList>
            <person name="Calderon-Fernandez G.M."/>
            <person name="Moriconi D.E."/>
            <person name="Dulbecco A.B."/>
            <person name="Juarez M.P."/>
        </authorList>
    </citation>
    <scope>NUCLEOTIDE SEQUENCE</scope>
    <source>
        <strain evidence="11">Int1</strain>
        <tissue evidence="11">Integument</tissue>
    </source>
</reference>
<evidence type="ECO:0000256" key="4">
    <source>
        <dbReference type="ARBA" id="ARBA00022824"/>
    </source>
</evidence>
<sequence length="694" mass="79049">KNCNYFYESTLDSKLYLKESTMAEIRYSRNLFLRCINVIYLFAFTSFYIQIPGLYGENGILPARTQMDIKETDFAAKLQKKPTLLWFASYLGLDTEHMMDVLALLGMFLAFSGFVSLKCCTKPIFAALWSLYYSLYQVGQTFMWFQWDILLLETGFLCILLSPWRQKGGSASSGGSSKKQAASSNASSPADYINFWLVRWLLFRLMFSNAVLKLTSGCPTWWGLTALHVHFESMVIPTPLAWYFHHLPWSFLKFGLVYSFFAEIFVSPLFFCPIKGVRTTAFFIQVFLQLIIIISGNYNFFNFLITALCLSLVDDDFFYGEGKKTSALKRFSKYLATIVIYAAVIFAVIKLYGIKMTPAGTMEFKITFKPNEFDVALGRAVPILAAVAFCSLAFTCLRSLALVFSQTGTTVSKVFSFFSTLFYIFTAIALFSDSLVPFSNLHPATANTTVHPEIRLFHNKLSHLHLTNSYGLFRRMSGVGGRPEVIIEGANNVEGPWVEYHFKYKPGDVNASLPFVAPHTPRLDWQMWFAALGTYHQNSWIMSLTYRLLTGSKEVLALMDVQRNPFPVKPPRYITASLYHYSYTPWEARDKPATWTRKKVGEYFPIFSKEHPPLLDYLRNLKILQDDKKKKSQLSTVFIDYLNGVRSAFAVMEPTYLLLSLIITGIAIIMFGSLSPASSGQSKQQQQKSKKKNK</sequence>
<feature type="transmembrane region" description="Helical" evidence="8">
    <location>
        <begin position="375"/>
        <end position="394"/>
    </location>
</feature>
<comment type="similarity">
    <text evidence="2 8">Belongs to the lipase maturation factor family.</text>
</comment>
<accession>A0A170ZPL8</accession>
<feature type="transmembrane region" description="Helical" evidence="8">
    <location>
        <begin position="31"/>
        <end position="51"/>
    </location>
</feature>
<name>A0A170ZPL8_TRIIF</name>
<evidence type="ECO:0000256" key="5">
    <source>
        <dbReference type="ARBA" id="ARBA00022989"/>
    </source>
</evidence>
<protein>
    <recommendedName>
        <fullName evidence="8">Lipase maturation factor</fullName>
    </recommendedName>
</protein>
<dbReference type="Pfam" id="PF06762">
    <property type="entry name" value="LMF1"/>
    <property type="match status" value="1"/>
</dbReference>
<feature type="transmembrane region" description="Helical" evidence="8">
    <location>
        <begin position="333"/>
        <end position="354"/>
    </location>
</feature>